<evidence type="ECO:0000313" key="4">
    <source>
        <dbReference type="Proteomes" id="UP000245712"/>
    </source>
</evidence>
<sequence length="175" mass="17719">MTQIRKLLTATAAFATVTTAAVFAQGAFAQTATQGAAQAGGGAPALAPSAAPAMAPGQMGGQAPSQAPAAAGIAQPAPAPQNLTAPQSADPLVQKRNANAAANAEYRSAKKSANAEYGDAKKQAKSQYKAQVQDAKIIHKADRQANDSEMKDQMMNGMSAQQQGGQVQQAPQSSQ</sequence>
<feature type="compositionally biased region" description="Low complexity" evidence="1">
    <location>
        <begin position="44"/>
        <end position="76"/>
    </location>
</feature>
<accession>A0ABX5KP04</accession>
<name>A0ABX5KP04_9BURK</name>
<feature type="chain" id="PRO_5045855091" evidence="2">
    <location>
        <begin position="30"/>
        <end position="175"/>
    </location>
</feature>
<keyword evidence="2" id="KW-0732">Signal</keyword>
<dbReference type="Proteomes" id="UP000245712">
    <property type="component" value="Unassembled WGS sequence"/>
</dbReference>
<reference evidence="3 4" key="1">
    <citation type="submission" date="2018-05" db="EMBL/GenBank/DDBJ databases">
        <title>Genomic Encyclopedia of Type Strains, Phase IV (KMG-V): Genome sequencing to study the core and pangenomes of soil and plant-associated prokaryotes.</title>
        <authorList>
            <person name="Whitman W."/>
        </authorList>
    </citation>
    <scope>NUCLEOTIDE SEQUENCE [LARGE SCALE GENOMIC DNA]</scope>
    <source>
        <strain evidence="3 4">SCZa-39</strain>
    </source>
</reference>
<feature type="compositionally biased region" description="Low complexity" evidence="1">
    <location>
        <begin position="159"/>
        <end position="175"/>
    </location>
</feature>
<comment type="caution">
    <text evidence="3">The sequence shown here is derived from an EMBL/GenBank/DDBJ whole genome shotgun (WGS) entry which is preliminary data.</text>
</comment>
<dbReference type="EMBL" id="QEOB01000006">
    <property type="protein sequence ID" value="PVX83782.1"/>
    <property type="molecule type" value="Genomic_DNA"/>
</dbReference>
<keyword evidence="4" id="KW-1185">Reference proteome</keyword>
<feature type="region of interest" description="Disordered" evidence="1">
    <location>
        <begin position="37"/>
        <end position="175"/>
    </location>
</feature>
<proteinExistence type="predicted"/>
<protein>
    <submittedName>
        <fullName evidence="3">Uncharacterized protein</fullName>
    </submittedName>
</protein>
<organism evidence="3 4">
    <name type="scientific">Paraburkholderia unamae</name>
    <dbReference type="NCBI Taxonomy" id="219649"/>
    <lineage>
        <taxon>Bacteria</taxon>
        <taxon>Pseudomonadati</taxon>
        <taxon>Pseudomonadota</taxon>
        <taxon>Betaproteobacteria</taxon>
        <taxon>Burkholderiales</taxon>
        <taxon>Burkholderiaceae</taxon>
        <taxon>Paraburkholderia</taxon>
    </lineage>
</organism>
<evidence type="ECO:0000256" key="1">
    <source>
        <dbReference type="SAM" id="MobiDB-lite"/>
    </source>
</evidence>
<evidence type="ECO:0000256" key="2">
    <source>
        <dbReference type="SAM" id="SignalP"/>
    </source>
</evidence>
<evidence type="ECO:0000313" key="3">
    <source>
        <dbReference type="EMBL" id="PVX83782.1"/>
    </source>
</evidence>
<feature type="compositionally biased region" description="Basic and acidic residues" evidence="1">
    <location>
        <begin position="136"/>
        <end position="152"/>
    </location>
</feature>
<gene>
    <name evidence="3" type="ORF">C7402_106193</name>
</gene>
<feature type="signal peptide" evidence="2">
    <location>
        <begin position="1"/>
        <end position="29"/>
    </location>
</feature>
<dbReference type="RefSeq" id="WP_112171296.1">
    <property type="nucleotide sequence ID" value="NZ_CAJZAT010000179.1"/>
</dbReference>